<dbReference type="EMBL" id="LT670817">
    <property type="protein sequence ID" value="SHG86124.1"/>
    <property type="molecule type" value="Genomic_DNA"/>
</dbReference>
<dbReference type="Proteomes" id="UP000189796">
    <property type="component" value="Chromosome I"/>
</dbReference>
<dbReference type="Gene3D" id="3.90.1530.10">
    <property type="entry name" value="Conserved hypothetical protein from pyrococcus furiosus pfu- 392566-001, ParB domain"/>
    <property type="match status" value="1"/>
</dbReference>
<evidence type="ECO:0008006" key="3">
    <source>
        <dbReference type="Google" id="ProtNLM"/>
    </source>
</evidence>
<gene>
    <name evidence="1" type="ORF">SAMN05443248_2887</name>
</gene>
<reference evidence="1 2" key="1">
    <citation type="submission" date="2016-11" db="EMBL/GenBank/DDBJ databases">
        <authorList>
            <person name="Jaros S."/>
            <person name="Januszkiewicz K."/>
            <person name="Wedrychowicz H."/>
        </authorList>
    </citation>
    <scope>NUCLEOTIDE SEQUENCE [LARGE SCALE GENOMIC DNA]</scope>
    <source>
        <strain evidence="1 2">GAS138</strain>
    </source>
</reference>
<dbReference type="Gene3D" id="1.10.8.10">
    <property type="entry name" value="DNA helicase RuvA subunit, C-terminal domain"/>
    <property type="match status" value="1"/>
</dbReference>
<dbReference type="CDD" id="cd16390">
    <property type="entry name" value="ParB_N_Srx_like"/>
    <property type="match status" value="1"/>
</dbReference>
<dbReference type="RefSeq" id="WP_079601817.1">
    <property type="nucleotide sequence ID" value="NZ_LT670817.1"/>
</dbReference>
<name>A0A1M5N9A9_9BRAD</name>
<evidence type="ECO:0000313" key="1">
    <source>
        <dbReference type="EMBL" id="SHG86124.1"/>
    </source>
</evidence>
<dbReference type="InterPro" id="IPR036086">
    <property type="entry name" value="ParB/Sulfiredoxin_sf"/>
</dbReference>
<dbReference type="OrthoDB" id="552416at2"/>
<proteinExistence type="predicted"/>
<dbReference type="InterPro" id="IPR016932">
    <property type="entry name" value="UCP029669"/>
</dbReference>
<dbReference type="SUPFAM" id="SSF110849">
    <property type="entry name" value="ParB/Sulfiredoxin"/>
    <property type="match status" value="1"/>
</dbReference>
<accession>A0A1M5N9A9</accession>
<evidence type="ECO:0000313" key="2">
    <source>
        <dbReference type="Proteomes" id="UP000189796"/>
    </source>
</evidence>
<dbReference type="AlphaFoldDB" id="A0A1M5N9A9"/>
<dbReference type="InterPro" id="IPR014956">
    <property type="entry name" value="ParBc_2"/>
</dbReference>
<organism evidence="1 2">
    <name type="scientific">Bradyrhizobium erythrophlei</name>
    <dbReference type="NCBI Taxonomy" id="1437360"/>
    <lineage>
        <taxon>Bacteria</taxon>
        <taxon>Pseudomonadati</taxon>
        <taxon>Pseudomonadota</taxon>
        <taxon>Alphaproteobacteria</taxon>
        <taxon>Hyphomicrobiales</taxon>
        <taxon>Nitrobacteraceae</taxon>
        <taxon>Bradyrhizobium</taxon>
    </lineage>
</organism>
<dbReference type="PIRSF" id="PIRSF029669">
    <property type="entry name" value="UCP029669"/>
    <property type="match status" value="1"/>
</dbReference>
<protein>
    <recommendedName>
        <fullName evidence="3">Chromosome partitioning protein ParB</fullName>
    </recommendedName>
</protein>
<dbReference type="Pfam" id="PF08857">
    <property type="entry name" value="ParBc_2"/>
    <property type="match status" value="1"/>
</dbReference>
<sequence length="212" mass="24602">MANTREPILQPIPITSLRPTQMTVGMREVNEKRKRLREYWDTHKSTKKRGEFLGRHMVPVVLGPDQRHYVVDHHHLARALHEEKVEDILVTVIGDLSMVERDAFWGVMDNKRWVYPYDTKGERRHFRDIPKSITALKDDPFRSLAGELRRVGGFAKDTTPFSEFLWADFLRRQMSRKGVEDNFDKAIEKALALAKSKDAVYLPGWCGAVSDD</sequence>